<dbReference type="EMBL" id="JLXW01000010">
    <property type="protein sequence ID" value="KBZ61256.1"/>
    <property type="molecule type" value="Genomic_DNA"/>
</dbReference>
<dbReference type="AlphaFoldDB" id="A0A051TY19"/>
<evidence type="ECO:0000313" key="3">
    <source>
        <dbReference type="Proteomes" id="UP000025947"/>
    </source>
</evidence>
<gene>
    <name evidence="2" type="ORF">K875_04207</name>
</gene>
<organism evidence="2 3">
    <name type="scientific">Mycobacterium [tuberculosis] TKK-01-0051</name>
    <dbReference type="NCBI Taxonomy" id="1324261"/>
    <lineage>
        <taxon>Bacteria</taxon>
        <taxon>Bacillati</taxon>
        <taxon>Actinomycetota</taxon>
        <taxon>Actinomycetes</taxon>
        <taxon>Mycobacteriales</taxon>
        <taxon>Mycobacteriaceae</taxon>
        <taxon>Mycobacterium</taxon>
        <taxon>Mycobacterium avium complex (MAC)</taxon>
    </lineage>
</organism>
<name>A0A051TY19_9MYCO</name>
<comment type="caution">
    <text evidence="2">The sequence shown here is derived from an EMBL/GenBank/DDBJ whole genome shotgun (WGS) entry which is preliminary data.</text>
</comment>
<protein>
    <submittedName>
        <fullName evidence="2">Uncharacterized protein</fullName>
    </submittedName>
</protein>
<reference evidence="2 3" key="1">
    <citation type="submission" date="2014-04" db="EMBL/GenBank/DDBJ databases">
        <title>The Genome Sequence of Mycobacterium tuberculosis TKK-01-0051.</title>
        <authorList>
            <consortium name="The Broad Institute Genomics Platform"/>
            <consortium name="The Broad Institute Genome Sequencing Center for Infectious Disease"/>
            <person name="Earl A.M."/>
            <person name="Cohen K."/>
            <person name="Pym A."/>
            <person name="Bishai W."/>
            <person name="Maharaj K."/>
            <person name="Desjardins C."/>
            <person name="Abeel T."/>
            <person name="Young S."/>
            <person name="Zeng Q."/>
            <person name="Gargeya S."/>
            <person name="Abouelleil A."/>
            <person name="Alvarado L."/>
            <person name="Chapman S.B."/>
            <person name="Gainer-Dewar J."/>
            <person name="Goldberg J."/>
            <person name="Griggs A."/>
            <person name="Gujja S."/>
            <person name="Hansen M."/>
            <person name="Howarth C."/>
            <person name="Imamovic A."/>
            <person name="Larimer J."/>
            <person name="Murphy C."/>
            <person name="Naylor J."/>
            <person name="Pearson M."/>
            <person name="Poon T.W."/>
            <person name="Priest M."/>
            <person name="Roberts A."/>
            <person name="Saif S."/>
            <person name="Shea T."/>
            <person name="Sykes S."/>
            <person name="Wortman J."/>
            <person name="Nusbaum C."/>
            <person name="Birren B."/>
        </authorList>
    </citation>
    <scope>NUCLEOTIDE SEQUENCE [LARGE SCALE GENOMIC DNA]</scope>
    <source>
        <strain evidence="2 3">TKK-01-0051</strain>
    </source>
</reference>
<keyword evidence="1" id="KW-0472">Membrane</keyword>
<keyword evidence="1" id="KW-1133">Transmembrane helix</keyword>
<keyword evidence="1" id="KW-0812">Transmembrane</keyword>
<accession>A0A051TY19</accession>
<evidence type="ECO:0000313" key="2">
    <source>
        <dbReference type="EMBL" id="KBZ61256.1"/>
    </source>
</evidence>
<sequence>MPRSHVTLVLVILVALVVVTWLVTHLMHH</sequence>
<dbReference type="Proteomes" id="UP000025947">
    <property type="component" value="Unassembled WGS sequence"/>
</dbReference>
<keyword evidence="3" id="KW-1185">Reference proteome</keyword>
<proteinExistence type="predicted"/>
<evidence type="ECO:0000256" key="1">
    <source>
        <dbReference type="SAM" id="Phobius"/>
    </source>
</evidence>
<dbReference type="HOGENOM" id="CLU_221502_0_0_11"/>
<feature type="transmembrane region" description="Helical" evidence="1">
    <location>
        <begin position="6"/>
        <end position="27"/>
    </location>
</feature>